<dbReference type="EMBL" id="BORJ01000001">
    <property type="protein sequence ID" value="GIN94392.1"/>
    <property type="molecule type" value="Genomic_DNA"/>
</dbReference>
<name>A0ABQ4KRT6_SIMTE</name>
<protein>
    <submittedName>
        <fullName evidence="1">Uncharacterized protein</fullName>
    </submittedName>
</protein>
<sequence length="59" mass="6453">MYDFIISYTTKESARRLALGDKHKANFDEGVLQPPQQFDLILSPMAPEAGLGSDVLSVA</sequence>
<comment type="caution">
    <text evidence="1">The sequence shown here is derived from an EMBL/GenBank/DDBJ whole genome shotgun (WGS) entry which is preliminary data.</text>
</comment>
<reference evidence="1 2" key="1">
    <citation type="submission" date="2021-03" db="EMBL/GenBank/DDBJ databases">
        <title>Antimicrobial resistance genes in bacteria isolated from Japanese honey, and their potential for conferring macrolide and lincosamide resistance in the American foulbrood pathogen Paenibacillus larvae.</title>
        <authorList>
            <person name="Okamoto M."/>
            <person name="Kumagai M."/>
            <person name="Kanamori H."/>
            <person name="Takamatsu D."/>
        </authorList>
    </citation>
    <scope>NUCLEOTIDE SEQUENCE [LARGE SCALE GENOMIC DNA]</scope>
    <source>
        <strain evidence="1 2">J6TS1</strain>
    </source>
</reference>
<proteinExistence type="predicted"/>
<accession>A0ABQ4KRT6</accession>
<keyword evidence="2" id="KW-1185">Reference proteome</keyword>
<dbReference type="Proteomes" id="UP000680670">
    <property type="component" value="Unassembled WGS sequence"/>
</dbReference>
<evidence type="ECO:0000313" key="2">
    <source>
        <dbReference type="Proteomes" id="UP000680670"/>
    </source>
</evidence>
<evidence type="ECO:0000313" key="1">
    <source>
        <dbReference type="EMBL" id="GIN94392.1"/>
    </source>
</evidence>
<gene>
    <name evidence="1" type="ORF">J6TS1_02620</name>
</gene>
<organism evidence="1 2">
    <name type="scientific">Siminovitchia terrae</name>
    <name type="common">Bacillus terrae</name>
    <dbReference type="NCBI Taxonomy" id="1914933"/>
    <lineage>
        <taxon>Bacteria</taxon>
        <taxon>Bacillati</taxon>
        <taxon>Bacillota</taxon>
        <taxon>Bacilli</taxon>
        <taxon>Bacillales</taxon>
        <taxon>Bacillaceae</taxon>
        <taxon>Siminovitchia</taxon>
    </lineage>
</organism>